<protein>
    <submittedName>
        <fullName evidence="1">Uncharacterized protein</fullName>
    </submittedName>
</protein>
<name>A0ACC1DIH1_9NEOP</name>
<evidence type="ECO:0000313" key="2">
    <source>
        <dbReference type="Proteomes" id="UP000824533"/>
    </source>
</evidence>
<sequence length="4190" mass="470795">MSFSSVVKSVDMSERLHQAGREGATCGPAYNRGRALCAAPQLHKYPPNGLLTTELFKHDVDFGPIIIEPDPYESDDYLDDSPPDYFPILLTTTNKIETMNTGEDEPSSGLNGRLRPRKSAIPSIQSKASRKSDGKSALDRAKRTASPAKASPIKPDDLSLDKPEIIPAQQQLLCPYCDRKFAYKQTVSKHARRVHFSASKQESFICCLYCNHNETEPNEIIRHMVDSHPNQYFACLDCNTRFSSTSELAEHKLNVCEKHKPSYRSKLRQKSSTGPRKNQKKLNVDRKDAYRNNDLKDYPSRHGFNGVVISCELKPAQVHDEADIEDNITTNLILPPSKNIGNSNVLEKNAVIVLDDIQWNKRMPPNFTFHNTDADQILSRLGVVHRSPRTGESTRRDWFKSIDESTQKFEKCFDTSFYSKVASNVQENLAKFLDGSFNFNPDPDNTIKTRKSKNSVVINTAEGFPILLAYEQYSRNVFDGYMPRAIAPKHKWKWDNLDNDKNIMIPDQIKRDSHANDCIITLVSSLDIWTQLCMKRKFEEKYSCLPIQKKTEKQNIIGKELKEILESREIPTSSLQLVKHMKPTPPSNSLDFFTLLGLEPAIPQYEMKLAVLSGEWVRPRCYVCCACGAQARDSRALSSHISAQHPNAQVQHYEIAGEMLLNADIQKHLYVPPSQVSNRTRPLRGFRECTKCKKSVTLEELHQHMLDCAGDTPTVRRKCRYRPFGVRRRRPRLPDNTIRKKIRKDLRTRQRQKGHMRSRPRIRTEVGDAETIRKMIADLPAKRHRVMVNPINSNLRPRKKLDKQRPSLIRKQRAPNDQRIRRSRIKDTNKSINNKETAPKLDQDKDYANNDKDDEDNLPLKPRIKRIHGKTSRQSEAFKRKTMLNRAKRKPQNQNIKKAHDLNMLGQASNEQMNLSRDHAPQRVDVNGGPVNAREHAGRGGPTNRGDQPGDGRHENNANNAHVPAQNAPLKHSIARLTADSETHDKSVQFHHLFLVQQECNNVTQHVPTGRPQVFENEATVTRPDKPPLPYEKPQFDPVALQKNKLNKPRKGLNDCIAMLKNKLVDPIPPSTGQVSVQCGSDEPLDMEPIMIAPRVIPPEPHINLRPAEIYSRHCLPIPEKAIAIKPIRSSRNRSATAQRSTSLSIDAPQNERIRVSPKKPLLTLEVIQSKQKPLTTPVKRKSSRLRSASYANHEHNIHTQLTSLSPRIDATHASHMAQALHLLQLPPALQLTQVGQMSKGFTEMSLTPFNMSYMPRNANETSNTKTTRTRSRRDSNKKTETKQRSIEINVVSQPVVKKSVLPEFRSPSQVEIESEYTLNKIKPAEKRSPEIYIQTNQAKQKTHNSYSNDNVHMQNPQPIVPKHINKRVSVDICGESNFSDIPAGITPAHSSTTNIDFVTTAPLDLSGKFVPLDCPKAHSKLETTMSYAMYPYDNYETLDLSNKKTTNDVSSDRETDCDVIVDLRIKTSEPAPFSSQARSLDICTKQTTVIHNDVTDFSIRPREEECIPTDLSMKRNSHIDFRQHPTDTLNNDVQDLSGHKMFTIDEYKTCSRPKEIEQIKLTDVPTDLSGKNTQILSPLVSSHTTECVTDNATKNAVHLTLKDGTEDPLADLSGKTSHITAETSTDVQIVPIKDSLEQSKTVEFTKCDDTINLHYNQSLVSSPSLISKPVYDPTLKIPQYKIQTTASSAETLTSVLNVNSGVVPNLPNSATQNHYVETLTREKSSYGFLDSSLNVNTITGSIPIYTFSKPTISMPVNRFESTKAVYTLANACISVTKIDTSNASTLTNTLLSIPGTTITSTTSVYTLAGTTVRQPMNYGAIPNVVIPPIGHSTINLVNPLLEPSMRQLSRFYGQNSSSIIDKDIENPEILDNVPINIEQDPETAKKIAMLPKELVEILGTMPVGHRNQLLNVLPQYVSTSAGGSCSTSHDKITVQCVTSIDTSTPCEKSKFYPSVNVNRASDATENQKTLFIKMPSVSAVINDPTTNPLFTSAEPLEDDTKHSISLSLNSSSMNQKNNQLHTSPEDVKSLTNNNTSEDVYRSGIINNTVKDLDSDKQPSDASEAPKNTLNIIPEPTIIDLTEEESPDLCPTYINLSKEVPQPVVQVLREDHAVEVVKQNSGNKKTASLRAVRIKAPSERNKSNVIDIEMQPKNTIELPSKLSVSDQDKNVANTSSDSDMSSTIQQTEISSPQHNDKNTAIDRKSSASISPVDQINIEELSGGKATETLPSVSEMAVKIDKKSSTGIQTFVKPTLPVHLDCEEHDMPVNIKEVEAELTEVTVNIPPKSYNVVNNTMISVNDNAEDNCLGEPPKQSSMRNQHLTSEIKLITELSRNEDDDSEDDVSLAIIVKQKKLDQHKCVISEETLQSQNNESMKKKEKKIKKPNKCTIKSDDSLIRSMELPIIDKAENNESILDNTKGLLDNVNNCDSKIIEHDVELHANGSENISAKPVAVEDNQIKKKIKKSHNINFPEKLCDLSKMPCSTGSFEMDINKGKDTSSHCTTEMLACKKNTACEEMTTIATVMITDTKHPSDKLENKCESKEINEDHKQHISLEKLCTSLQDKQLAITKETESLDVVEKAANKMRIGGDNTFKELLTCSHSNEVDDDGALHGLRTVSTDREKPQKKDVLNKAALSCQENTTKKDEPLLGSVESMLNGAPKLEISKNNYSSYSGKLQESENPKSTIESNTKASIGQEEKQLVLPLRRSRRGKSLFIENVSNENVPEVSTEQKAPLTKKQLIFSKLLLDEENQSDIQTNLPIKKVSREENYSCDPGNNSILDSGHPENDTDTLSNTNESRKPVKRKNSPEIKRKNKKKKSMDSTVLEEDTDNSLSVDNMASIKDEAQSKQPEENHDKSPIALERATEGNLIAPFNELDVETHKTSVTNNSVENEDNTNNCNTLSTTTEKRKLNLPTVTADIGHLPKIKKTKLNKNDKLTKSESIQKEHKIIEDCSFAEKDKCHGNTETRTACYNRPAARRTRSKSAFIKQSINDFYDPYDIDLDEMIEKSEPFSKKIEKKVIGKSIVNLSDSDKLLINKNSKEEIRDAEIRKSAKKENYSLIENNLGAGPARDDINHISDSDDSSKSDVPLKKYFEEKEKKLQEQGEHLVPLRETEDDFDMDQSEVDDDKQNEKEDRKSRRTLAVFNNVETVATSTTETEEQLRSEQFMESFGFFSERKPRKSNLLASKKISETFHVIANESEDMYYGVKDRPVKKSLQNENRKSIEEESSSIKAPQHSSLKKASKRGRKKKSNTKIVPCYCGICKKEFKRSDNYLRHQMSLLHISKLSEIEMKVKTAPVHEEPNYLIVYKQHLDRLKILTDKVAKCKKNSKSTSNIILPTMEEIVAAVNKTVREQQLSQRGLSRDEALFLDCCELLKESHKNDLANTEAKLATDLNTYACGTQATISELGLITNRLNEDSIKNDGDVDSITAKNILESEEVRNLENDLISGLKEAANASIAKNITFPRSIDDIVDPPQKLPQNFSNTDIHIDRFSEINQSLGQSNEAAIRKPKKHTEVKEKMYPDIIDSIDMFEDKFDKIKRKCRSQAAAAKQAQTVIETTSSYKGRKKSEKKKGKKSTKKIHQSTQVLTKGALKGFDGIKVSIPTSDINMSAIVPTLETSSKKKRKTSSKKKREKKESESSGKIDSDHRAKDSSTPQRKVDVYEFMDNEDAELFEFRPSTLMERFKSMSNKDTPSTSKFNPTLEDADMSSDSISDGDDFVYMSDDYVCSDDETENSLMSCELSGGKTSNEVKKTTSPLKRKDSFEKNAVMGKIFKHNAVRSEKKNSKGKETVKPKANLDQLFDSLLEDEPSSSFLNSDVTPPRNDDMMTSNKHSPSNYNSPTHSRQNMKSQNKDVYSSSRTRGTLHGKDREVSSDKSNFTPTKKYDEHVFDSGTSNSKGYEDDSDIDYGPSTSKKHDIILTKKQKSPKKHDITGSKKYDCTSSKTSKSPKCKDILLTEDDDELTKKYEAKSSMKSSEYTSTIYDEAREQFEPCFYDEAGVARQRARRKCTVGKQNVLAETWSSESEPDGVPPRPNSAESVVMGGGRRRKGKKKEGSHSGTRRGSSRHVIFRKQDVESRVNSSSRNVWRGGRRSSSCSRESEVEGEEDESLDAEPRSPSPDSMPAPSTSGSKPRPRTSAYCWSSEGDEEQEHLQQHGWIVGDSHKKLVTMLAHAKGRKRNNDDKRHLVE</sequence>
<keyword evidence="2" id="KW-1185">Reference proteome</keyword>
<organism evidence="1 2">
    <name type="scientific">Dendrolimus kikuchii</name>
    <dbReference type="NCBI Taxonomy" id="765133"/>
    <lineage>
        <taxon>Eukaryota</taxon>
        <taxon>Metazoa</taxon>
        <taxon>Ecdysozoa</taxon>
        <taxon>Arthropoda</taxon>
        <taxon>Hexapoda</taxon>
        <taxon>Insecta</taxon>
        <taxon>Pterygota</taxon>
        <taxon>Neoptera</taxon>
        <taxon>Endopterygota</taxon>
        <taxon>Lepidoptera</taxon>
        <taxon>Glossata</taxon>
        <taxon>Ditrysia</taxon>
        <taxon>Bombycoidea</taxon>
        <taxon>Lasiocampidae</taxon>
        <taxon>Dendrolimus</taxon>
    </lineage>
</organism>
<evidence type="ECO:0000313" key="1">
    <source>
        <dbReference type="EMBL" id="KAJ0183686.1"/>
    </source>
</evidence>
<accession>A0ACC1DIH1</accession>
<reference evidence="1 2" key="1">
    <citation type="journal article" date="2021" name="Front. Genet.">
        <title>Chromosome-Level Genome Assembly Reveals Significant Gene Expansion in the Toll and IMD Signaling Pathways of Dendrolimus kikuchii.</title>
        <authorList>
            <person name="Zhou J."/>
            <person name="Wu P."/>
            <person name="Xiong Z."/>
            <person name="Liu N."/>
            <person name="Zhao N."/>
            <person name="Ji M."/>
            <person name="Qiu Y."/>
            <person name="Yang B."/>
        </authorList>
    </citation>
    <scope>NUCLEOTIDE SEQUENCE [LARGE SCALE GENOMIC DNA]</scope>
    <source>
        <strain evidence="1">Ann1</strain>
    </source>
</reference>
<gene>
    <name evidence="1" type="ORF">K1T71_000109</name>
</gene>
<dbReference type="Proteomes" id="UP000824533">
    <property type="component" value="Linkage Group LG01"/>
</dbReference>
<proteinExistence type="predicted"/>
<comment type="caution">
    <text evidence="1">The sequence shown here is derived from an EMBL/GenBank/DDBJ whole genome shotgun (WGS) entry which is preliminary data.</text>
</comment>
<dbReference type="EMBL" id="CM034387">
    <property type="protein sequence ID" value="KAJ0183686.1"/>
    <property type="molecule type" value="Genomic_DNA"/>
</dbReference>